<accession>A0A1H9XC02</accession>
<dbReference type="Proteomes" id="UP000199028">
    <property type="component" value="Unassembled WGS sequence"/>
</dbReference>
<evidence type="ECO:0000256" key="1">
    <source>
        <dbReference type="SAM" id="MobiDB-lite"/>
    </source>
</evidence>
<feature type="region of interest" description="Disordered" evidence="1">
    <location>
        <begin position="112"/>
        <end position="220"/>
    </location>
</feature>
<reference evidence="3" key="1">
    <citation type="submission" date="2016-10" db="EMBL/GenBank/DDBJ databases">
        <authorList>
            <person name="Varghese N."/>
            <person name="Submissions S."/>
        </authorList>
    </citation>
    <scope>NUCLEOTIDE SEQUENCE [LARGE SCALE GENOMIC DNA]</scope>
    <source>
        <strain evidence="3">CGMCC 4.578</strain>
    </source>
</reference>
<feature type="compositionally biased region" description="Basic and acidic residues" evidence="1">
    <location>
        <begin position="126"/>
        <end position="138"/>
    </location>
</feature>
<dbReference type="EMBL" id="FOFT01000014">
    <property type="protein sequence ID" value="SES43716.1"/>
    <property type="molecule type" value="Genomic_DNA"/>
</dbReference>
<feature type="region of interest" description="Disordered" evidence="1">
    <location>
        <begin position="1"/>
        <end position="54"/>
    </location>
</feature>
<protein>
    <submittedName>
        <fullName evidence="2">Uncharacterized protein</fullName>
    </submittedName>
</protein>
<proteinExistence type="predicted"/>
<feature type="compositionally biased region" description="Basic residues" evidence="1">
    <location>
        <begin position="196"/>
        <end position="207"/>
    </location>
</feature>
<evidence type="ECO:0000313" key="3">
    <source>
        <dbReference type="Proteomes" id="UP000199028"/>
    </source>
</evidence>
<sequence length="220" mass="23084">MSFGHRPLPAVSRQMPTWAGGGRAADACPRSSVGPRNHPRKATIRTAGDPLAETGARHRNLTRAVPTGAHPHKATAHAARRGDARRAVRILEAQGSGSGSSTRLGLDLEAASRPQGQPHRNHPAQFHHDPRSHPREAITRTAGAPSAGTPARKPPRTATSVRTCAAPGPPPASRTGTGRRARRPPPAAPAHGPAPRCRRARRVRRPRTPCAGPRPAGATG</sequence>
<gene>
    <name evidence="2" type="ORF">SAMN05216195_114120</name>
</gene>
<evidence type="ECO:0000313" key="2">
    <source>
        <dbReference type="EMBL" id="SES43716.1"/>
    </source>
</evidence>
<organism evidence="2 3">
    <name type="scientific">Lentzea flaviverrucosa</name>
    <dbReference type="NCBI Taxonomy" id="200379"/>
    <lineage>
        <taxon>Bacteria</taxon>
        <taxon>Bacillati</taxon>
        <taxon>Actinomycetota</taxon>
        <taxon>Actinomycetes</taxon>
        <taxon>Pseudonocardiales</taxon>
        <taxon>Pseudonocardiaceae</taxon>
        <taxon>Lentzea</taxon>
    </lineage>
</organism>
<name>A0A1H9XC02_9PSEU</name>
<keyword evidence="3" id="KW-1185">Reference proteome</keyword>
<dbReference type="AlphaFoldDB" id="A0A1H9XC02"/>